<gene>
    <name evidence="3" type="ORF">DFQ11_101845</name>
</gene>
<dbReference type="SUPFAM" id="SSF49265">
    <property type="entry name" value="Fibronectin type III"/>
    <property type="match status" value="2"/>
</dbReference>
<dbReference type="Pfam" id="PF13585">
    <property type="entry name" value="CHU_C"/>
    <property type="match status" value="1"/>
</dbReference>
<accession>A0A2V4XJB1</accession>
<reference evidence="3 4" key="1">
    <citation type="submission" date="2018-06" db="EMBL/GenBank/DDBJ databases">
        <title>Genomic Encyclopedia of Type Strains, Phase III (KMG-III): the genomes of soil and plant-associated and newly described type strains.</title>
        <authorList>
            <person name="Whitman W."/>
        </authorList>
    </citation>
    <scope>NUCLEOTIDE SEQUENCE [LARGE SCALE GENOMIC DNA]</scope>
    <source>
        <strain evidence="3 4">CECT 7945</strain>
    </source>
</reference>
<feature type="domain" description="Fibronectin type-III" evidence="2">
    <location>
        <begin position="396"/>
        <end position="484"/>
    </location>
</feature>
<comment type="caution">
    <text evidence="3">The sequence shown here is derived from an EMBL/GenBank/DDBJ whole genome shotgun (WGS) entry which is preliminary data.</text>
</comment>
<feature type="domain" description="Fibronectin type-III" evidence="2">
    <location>
        <begin position="664"/>
        <end position="757"/>
    </location>
</feature>
<dbReference type="RefSeq" id="WP_110474539.1">
    <property type="nucleotide sequence ID" value="NZ_BMWQ01000001.1"/>
</dbReference>
<proteinExistence type="predicted"/>
<feature type="domain" description="Fibronectin type-III" evidence="2">
    <location>
        <begin position="156"/>
        <end position="250"/>
    </location>
</feature>
<name>A0A2V4XJB1_9FLAO</name>
<dbReference type="CDD" id="cd00063">
    <property type="entry name" value="FN3"/>
    <property type="match status" value="3"/>
</dbReference>
<dbReference type="Pfam" id="PF23759">
    <property type="entry name" value="GBD_T9SS_assoc"/>
    <property type="match status" value="1"/>
</dbReference>
<dbReference type="EMBL" id="QJTD01000001">
    <property type="protein sequence ID" value="PYE83410.1"/>
    <property type="molecule type" value="Genomic_DNA"/>
</dbReference>
<dbReference type="Gene3D" id="2.60.40.10">
    <property type="entry name" value="Immunoglobulins"/>
    <property type="match status" value="3"/>
</dbReference>
<evidence type="ECO:0000313" key="3">
    <source>
        <dbReference type="EMBL" id="PYE83410.1"/>
    </source>
</evidence>
<sequence>MKKITLFLIMLGFFLTASAQYDFDPIVGPVTVVSGANTPINLNDVANSVGVPASSTGTYSSFSVSADWVAGSGNPFSSEAALTVVTTAGSVIIDPPTTGAGTGNDTTLTFAGEFAGPYDPTTDGFIDLIFDQSWSNSQADYSNIVVTIFESPTCLIPTGMETSMLTTTSADLTWTAGDSETEWNIEYSTTDFTPGNGEEQGTTAVSGTATVSLTDLTESTEYFVYYQANCGTEDGLSEWAGPFVFYTGYCISNPSSNDGNGISQIVLGTEVFPSGGDITYEDFTGTTVDLASSINTNLQITFETGYTYNVNVWIDFNNDLVFDNDTELVYSGESTNANPTTLDASFVMPETPLGVYNMRIGTADFGQTTPNPCYIGGYGVTADFVINVTEAPDCVPPYQLTASDILYDSASLSWTQPGNVTEWNIEILPTGTAPTGMPTDSNVSNPYTVTNLDGLSTYDYYVQAICTGETSAWSGPYTFTTLCDVFSPDYIQAFTTIIPDCWDEAHNGDETTGPLEIGGSSWSSDGFLNNGNTGAYRINLYSNNKSDWLLSPLFDLTGGPFQVEFDFGVMNYNSSTAPGTLGSDDTVKLLMSSDAGATWTTLLTYDNTSVFSATGEHPVVDLTAYEGQIVQFGILASEGTVNDPQDVEVFVDNFRVRGIPTCTEPTDLSATNLSLTSTEVTWVEAGISTEWTIQYGEAGFALGTGTFIENVSTNPYIINDLTPDTFYEFYVQAICGPGDESSFNGPFQFFTGYCESNPTSNDGTGVANVTVGVTDFPSYGDVTYENHTTPVVNVYQGLDTTVEIEFAHGFSHDTNIWIDFNDDLVFDMTELVFQGESPGGAGQLLDASFVMPLTAPIGEHRMRIGAAYSGQSTPNPCYNGSWGTTLDFTLNVQQLNCTLPTANYTTVADCDGDQYYIEVDVTDLGSATSLEITNTYDAGTVLVETVDTYQAGPFPFGSSVKALVTNIQDNDCVISSPLYNIIACPPENDNCVDAITAVVNEFANCDAVTPGTILAATPSGVPNGSCTGSPNDDVWFTFEALNELQIISLQNIQNGTSNLHHAVYEGSCGELTEVYCSTDDSSITPPLTVGSTYYVRVFSGGNLQESSTFDLCIRPAPSNIICESAENFCSVGGALTAPNVIGVPGFGSVACLYSTPNPTWNIIQIGQSGPIEIQIAQEDENGNGIDVDFVIWGPFTSVSEACTDILLEDCPTCPNNTSSPNFYPFGNIVDCSYSAQAVEDLTIDNAQTGEIYMLLVTNFNGGAGSITIEQTNITAGDNGTIEAEITAEIVSEEVIFDPTDNPTVFETSVCGYDSITIEANSPFADEFVWYKDGFVMEGETSSTLVVTESDNYQVYAYDAQCGSDAYSQVVIVNLYEGATPLDPQTLAVCDGPEQDGSVAFDLDAFTDSLALGEGFTVSYYTNVTDANQAINAVSSPYVSTGELLIIRIEDSAAAEDGYLGCRELSSVELIVNPLPEINQPVDFIVCDDLDGVVDGITEFDLTSIDAEITTDANIQITYHTSQEDAENGNAAIASPYSSEGETVYVRAHNLETGCHTTTSFDLVINDVPLAEFNPELNYVVCPNATSPNVIDIIPSNFTAEEVSVSWTLDGSPISGGSGLTFGVLLAGDYTATITFNETGCSNTLAIEVTELENCVIPQGISPGVTPGQNDVFDLSSYNVTKLEIFNRNGTLVYSKKNYTNEWYGQTNDGDELPVGTYFYTMEYEGGTKTRSAWVYINR</sequence>
<dbReference type="Pfam" id="PF00041">
    <property type="entry name" value="fn3"/>
    <property type="match status" value="2"/>
</dbReference>
<dbReference type="OrthoDB" id="1488818at2"/>
<dbReference type="InterPro" id="IPR036116">
    <property type="entry name" value="FN3_sf"/>
</dbReference>
<feature type="chain" id="PRO_5015918913" evidence="1">
    <location>
        <begin position="20"/>
        <end position="1738"/>
    </location>
</feature>
<dbReference type="InterPro" id="IPR013783">
    <property type="entry name" value="Ig-like_fold"/>
</dbReference>
<dbReference type="InterPro" id="IPR045474">
    <property type="entry name" value="GEVED"/>
</dbReference>
<dbReference type="Pfam" id="PF20009">
    <property type="entry name" value="GEVED"/>
    <property type="match status" value="2"/>
</dbReference>
<feature type="signal peptide" evidence="1">
    <location>
        <begin position="1"/>
        <end position="19"/>
    </location>
</feature>
<dbReference type="InterPro" id="IPR003961">
    <property type="entry name" value="FN3_dom"/>
</dbReference>
<keyword evidence="4" id="KW-1185">Reference proteome</keyword>
<keyword evidence="1" id="KW-0732">Signal</keyword>
<protein>
    <submittedName>
        <fullName evidence="3">Gliding motility-associated-like protein</fullName>
    </submittedName>
</protein>
<dbReference type="Proteomes" id="UP000248054">
    <property type="component" value="Unassembled WGS sequence"/>
</dbReference>
<evidence type="ECO:0000259" key="2">
    <source>
        <dbReference type="PROSITE" id="PS50853"/>
    </source>
</evidence>
<organism evidence="3 4">
    <name type="scientific">Winogradskyella epiphytica</name>
    <dbReference type="NCBI Taxonomy" id="262005"/>
    <lineage>
        <taxon>Bacteria</taxon>
        <taxon>Pseudomonadati</taxon>
        <taxon>Bacteroidota</taxon>
        <taxon>Flavobacteriia</taxon>
        <taxon>Flavobacteriales</taxon>
        <taxon>Flavobacteriaceae</taxon>
        <taxon>Winogradskyella</taxon>
    </lineage>
</organism>
<dbReference type="PROSITE" id="PS50853">
    <property type="entry name" value="FN3"/>
    <property type="match status" value="3"/>
</dbReference>
<dbReference type="InterPro" id="IPR056600">
    <property type="entry name" value="GBD_T9SS_assoc"/>
</dbReference>
<evidence type="ECO:0000313" key="4">
    <source>
        <dbReference type="Proteomes" id="UP000248054"/>
    </source>
</evidence>
<evidence type="ECO:0000256" key="1">
    <source>
        <dbReference type="SAM" id="SignalP"/>
    </source>
</evidence>
<dbReference type="SMART" id="SM00060">
    <property type="entry name" value="FN3"/>
    <property type="match status" value="3"/>
</dbReference>